<protein>
    <submittedName>
        <fullName evidence="11">Core-2/I-Branching enzyme</fullName>
    </submittedName>
</protein>
<evidence type="ECO:0000256" key="8">
    <source>
        <dbReference type="ARBA" id="ARBA00023136"/>
    </source>
</evidence>
<comment type="pathway">
    <text evidence="2">Protein modification; protein glycosylation.</text>
</comment>
<dbReference type="AlphaFoldDB" id="A0A183TP93"/>
<keyword evidence="6" id="KW-0735">Signal-anchor</keyword>
<dbReference type="WBParaSite" id="SSLN_0001897501-mRNA-1">
    <property type="protein sequence ID" value="SSLN_0001897501-mRNA-1"/>
    <property type="gene ID" value="SSLN_0001897501"/>
</dbReference>
<keyword evidence="9" id="KW-0325">Glycoprotein</keyword>
<evidence type="ECO:0000313" key="11">
    <source>
        <dbReference type="WBParaSite" id="SSLN_0001897501-mRNA-1"/>
    </source>
</evidence>
<keyword evidence="3" id="KW-0328">Glycosyltransferase</keyword>
<evidence type="ECO:0000256" key="7">
    <source>
        <dbReference type="ARBA" id="ARBA00022989"/>
    </source>
</evidence>
<keyword evidence="8" id="KW-0472">Membrane</keyword>
<proteinExistence type="inferred from homology"/>
<evidence type="ECO:0000256" key="10">
    <source>
        <dbReference type="ARBA" id="ARBA00038150"/>
    </source>
</evidence>
<dbReference type="PANTHER" id="PTHR19297">
    <property type="entry name" value="GLYCOSYLTRANSFERASE 14 FAMILY MEMBER"/>
    <property type="match status" value="1"/>
</dbReference>
<accession>A0A183TP93</accession>
<keyword evidence="7" id="KW-1133">Transmembrane helix</keyword>
<keyword evidence="5" id="KW-0812">Transmembrane</keyword>
<evidence type="ECO:0000256" key="1">
    <source>
        <dbReference type="ARBA" id="ARBA00004606"/>
    </source>
</evidence>
<dbReference type="GO" id="GO:0008375">
    <property type="term" value="F:acetylglucosaminyltransferase activity"/>
    <property type="evidence" value="ECO:0007669"/>
    <property type="project" value="TreeGrafter"/>
</dbReference>
<dbReference type="PANTHER" id="PTHR19297:SF185">
    <property type="entry name" value="BETA-1,3-GALACTOSYL-O-GLYCOSYL-GLYCOPROTEIN BETA-1,6-N-ACETYLGLUCOSAMINYLTRANSFERASE 3"/>
    <property type="match status" value="1"/>
</dbReference>
<sequence length="348" mass="40093">LRSTDFFLALNIENGGENCRRFKQELYPGEPPVSIEEKEFPLAFALAVYRSINQVARLLRLIYRPHNAYVIHVDRKSSAVFYDAVVEVQRCFGSNVRVVPRDASVNVIWGDYTVLELELIAAGMLLKMGGWKYLINLTGQELPLKTNLELVRALSRLNGSNIISASLKHRYEYRIPKRKMNFSVTWLKGAVHVVLRREFVHFMLQSPKAVEIRETLRLSSYHKHPDEQFFATLAYNAQLGAPGACLRIHEPEEPDFDATRHSGIVRYKIWHPDFCPSKYARDICILGSRSLPELLTAPQLFANKFHEDYFAEGYDCLEFELARRAYEGPSNTFDPSLYSKLYCTLKHI</sequence>
<dbReference type="GO" id="GO:0016020">
    <property type="term" value="C:membrane"/>
    <property type="evidence" value="ECO:0007669"/>
    <property type="project" value="UniProtKB-SubCell"/>
</dbReference>
<reference evidence="11" key="1">
    <citation type="submission" date="2016-06" db="UniProtKB">
        <authorList>
            <consortium name="WormBaseParasite"/>
        </authorList>
    </citation>
    <scope>IDENTIFICATION</scope>
</reference>
<evidence type="ECO:0000256" key="4">
    <source>
        <dbReference type="ARBA" id="ARBA00022679"/>
    </source>
</evidence>
<evidence type="ECO:0000256" key="3">
    <source>
        <dbReference type="ARBA" id="ARBA00022676"/>
    </source>
</evidence>
<comment type="subcellular location">
    <subcellularLocation>
        <location evidence="1">Membrane</location>
        <topology evidence="1">Single-pass type II membrane protein</topology>
    </subcellularLocation>
</comment>
<evidence type="ECO:0000256" key="9">
    <source>
        <dbReference type="ARBA" id="ARBA00023180"/>
    </source>
</evidence>
<keyword evidence="4" id="KW-0808">Transferase</keyword>
<evidence type="ECO:0000256" key="6">
    <source>
        <dbReference type="ARBA" id="ARBA00022968"/>
    </source>
</evidence>
<dbReference type="InterPro" id="IPR003406">
    <property type="entry name" value="Glyco_trans_14"/>
</dbReference>
<evidence type="ECO:0000256" key="5">
    <source>
        <dbReference type="ARBA" id="ARBA00022692"/>
    </source>
</evidence>
<comment type="similarity">
    <text evidence="10">Belongs to the glycosyltransferase 14 family.</text>
</comment>
<evidence type="ECO:0000256" key="2">
    <source>
        <dbReference type="ARBA" id="ARBA00004922"/>
    </source>
</evidence>
<name>A0A183TP93_SCHSO</name>
<dbReference type="Pfam" id="PF02485">
    <property type="entry name" value="Branch"/>
    <property type="match status" value="1"/>
</dbReference>
<organism evidence="11">
    <name type="scientific">Schistocephalus solidus</name>
    <name type="common">Tapeworm</name>
    <dbReference type="NCBI Taxonomy" id="70667"/>
    <lineage>
        <taxon>Eukaryota</taxon>
        <taxon>Metazoa</taxon>
        <taxon>Spiralia</taxon>
        <taxon>Lophotrochozoa</taxon>
        <taxon>Platyhelminthes</taxon>
        <taxon>Cestoda</taxon>
        <taxon>Eucestoda</taxon>
        <taxon>Diphyllobothriidea</taxon>
        <taxon>Diphyllobothriidae</taxon>
        <taxon>Schistocephalus</taxon>
    </lineage>
</organism>